<organism evidence="2 3">
    <name type="scientific">Marinibaculum pumilum</name>
    <dbReference type="NCBI Taxonomy" id="1766165"/>
    <lineage>
        <taxon>Bacteria</taxon>
        <taxon>Pseudomonadati</taxon>
        <taxon>Pseudomonadota</taxon>
        <taxon>Alphaproteobacteria</taxon>
        <taxon>Rhodospirillales</taxon>
        <taxon>Rhodospirillaceae</taxon>
        <taxon>Marinibaculum</taxon>
    </lineage>
</organism>
<dbReference type="PANTHER" id="PTHR43539">
    <property type="entry name" value="FLAVIN-BINDING MONOOXYGENASE-LIKE PROTEIN (AFU_ORTHOLOGUE AFUA_4G09220)"/>
    <property type="match status" value="1"/>
</dbReference>
<dbReference type="PRINTS" id="PR00411">
    <property type="entry name" value="PNDRDTASEI"/>
</dbReference>
<dbReference type="InterPro" id="IPR036188">
    <property type="entry name" value="FAD/NAD-bd_sf"/>
</dbReference>
<gene>
    <name evidence="2" type="ORF">ACFOGJ_19485</name>
</gene>
<comment type="caution">
    <text evidence="2">The sequence shown here is derived from an EMBL/GenBank/DDBJ whole genome shotgun (WGS) entry which is preliminary data.</text>
</comment>
<evidence type="ECO:0000256" key="1">
    <source>
        <dbReference type="ARBA" id="ARBA00023002"/>
    </source>
</evidence>
<proteinExistence type="predicted"/>
<sequence>MPPPTILVIGAGQAGLAAGYHLRSTGLPFLIVDRAARPGEAWRQRYDSLTLFTPRRYSALPGMALPGDPDGFASAGEFADYLARYAAHFTLPLRLGAAVRRLRQDADGGFTAALAGGESLRADRVVVATGAFQYPVVPALAAGADPDLPQLTLADYRRPAQLPPGRILVVGDGASGRDIAAELAAAGRDVILSGGRRRRLLPQAVLGRSSWWWLDRLGLLRTAPDGSVGRAMRRADPFPDRHRGRAGLAERGVVLGPRLTGLNGRRARFADGRSAEVAAIVWAVGYRDDTGWLDIPGAVGPDGRFRHCRGHAPVAGLYHLGRPWQHNRASALVMGAGPDAARLVSVIAASGCGPC</sequence>
<dbReference type="PANTHER" id="PTHR43539:SF78">
    <property type="entry name" value="FLAVIN-CONTAINING MONOOXYGENASE"/>
    <property type="match status" value="1"/>
</dbReference>
<protein>
    <submittedName>
        <fullName evidence="2">Flavin-containing monooxygenase</fullName>
        <ecNumber evidence="2">1.14.13.-</ecNumber>
    </submittedName>
</protein>
<accession>A0ABV7L4G8</accession>
<dbReference type="EMBL" id="JBHRTR010000031">
    <property type="protein sequence ID" value="MFC3229439.1"/>
    <property type="molecule type" value="Genomic_DNA"/>
</dbReference>
<evidence type="ECO:0000313" key="2">
    <source>
        <dbReference type="EMBL" id="MFC3229439.1"/>
    </source>
</evidence>
<name>A0ABV7L4G8_9PROT</name>
<reference evidence="3" key="1">
    <citation type="journal article" date="2019" name="Int. J. Syst. Evol. Microbiol.">
        <title>The Global Catalogue of Microorganisms (GCM) 10K type strain sequencing project: providing services to taxonomists for standard genome sequencing and annotation.</title>
        <authorList>
            <consortium name="The Broad Institute Genomics Platform"/>
            <consortium name="The Broad Institute Genome Sequencing Center for Infectious Disease"/>
            <person name="Wu L."/>
            <person name="Ma J."/>
        </authorList>
    </citation>
    <scope>NUCLEOTIDE SEQUENCE [LARGE SCALE GENOMIC DNA]</scope>
    <source>
        <strain evidence="3">KCTC 42964</strain>
    </source>
</reference>
<keyword evidence="1 2" id="KW-0560">Oxidoreductase</keyword>
<dbReference type="InterPro" id="IPR050982">
    <property type="entry name" value="Auxin_biosynth/cation_transpt"/>
</dbReference>
<evidence type="ECO:0000313" key="3">
    <source>
        <dbReference type="Proteomes" id="UP001595528"/>
    </source>
</evidence>
<keyword evidence="2" id="KW-0503">Monooxygenase</keyword>
<dbReference type="SUPFAM" id="SSF51905">
    <property type="entry name" value="FAD/NAD(P)-binding domain"/>
    <property type="match status" value="2"/>
</dbReference>
<keyword evidence="3" id="KW-1185">Reference proteome</keyword>
<dbReference type="PRINTS" id="PR00368">
    <property type="entry name" value="FADPNR"/>
</dbReference>
<dbReference type="Proteomes" id="UP001595528">
    <property type="component" value="Unassembled WGS sequence"/>
</dbReference>
<dbReference type="RefSeq" id="WP_379903631.1">
    <property type="nucleotide sequence ID" value="NZ_JBHRTR010000031.1"/>
</dbReference>
<dbReference type="EC" id="1.14.13.-" evidence="2"/>
<dbReference type="GO" id="GO:0004497">
    <property type="term" value="F:monooxygenase activity"/>
    <property type="evidence" value="ECO:0007669"/>
    <property type="project" value="UniProtKB-KW"/>
</dbReference>
<dbReference type="Gene3D" id="3.50.50.60">
    <property type="entry name" value="FAD/NAD(P)-binding domain"/>
    <property type="match status" value="1"/>
</dbReference>
<dbReference type="Pfam" id="PF13738">
    <property type="entry name" value="Pyr_redox_3"/>
    <property type="match status" value="1"/>
</dbReference>